<evidence type="ECO:0000313" key="7">
    <source>
        <dbReference type="EMBL" id="ADN01466.1"/>
    </source>
</evidence>
<dbReference type="SUPFAM" id="SSF52166">
    <property type="entry name" value="Ribosomal protein L4"/>
    <property type="match status" value="1"/>
</dbReference>
<dbReference type="PANTHER" id="PTHR10746:SF6">
    <property type="entry name" value="LARGE RIBOSOMAL SUBUNIT PROTEIN UL4M"/>
    <property type="match status" value="1"/>
</dbReference>
<keyword evidence="5" id="KW-0694">RNA-binding</keyword>
<dbReference type="Pfam" id="PF00573">
    <property type="entry name" value="Ribosomal_L4"/>
    <property type="match status" value="1"/>
</dbReference>
<evidence type="ECO:0000256" key="3">
    <source>
        <dbReference type="ARBA" id="ARBA00023274"/>
    </source>
</evidence>
<keyword evidence="5" id="KW-0699">rRNA-binding</keyword>
<dbReference type="EMBL" id="CP001698">
    <property type="protein sequence ID" value="ADN01466.1"/>
    <property type="molecule type" value="Genomic_DNA"/>
</dbReference>
<evidence type="ECO:0000313" key="8">
    <source>
        <dbReference type="Proteomes" id="UP000001296"/>
    </source>
</evidence>
<dbReference type="Gene3D" id="3.40.1370.10">
    <property type="match status" value="1"/>
</dbReference>
<comment type="subunit">
    <text evidence="5">Part of the 50S ribosomal subunit.</text>
</comment>
<gene>
    <name evidence="5" type="primary">rplD</name>
    <name evidence="7" type="ordered locus">STHERM_c04970</name>
</gene>
<keyword evidence="3 5" id="KW-0687">Ribonucleoprotein</keyword>
<dbReference type="GO" id="GO:0003735">
    <property type="term" value="F:structural constituent of ribosome"/>
    <property type="evidence" value="ECO:0007669"/>
    <property type="project" value="InterPro"/>
</dbReference>
<dbReference type="PaxDb" id="665571-STHERM_c04970"/>
<dbReference type="RefSeq" id="WP_013313307.1">
    <property type="nucleotide sequence ID" value="NC_014484.1"/>
</dbReference>
<dbReference type="eggNOG" id="COG0088">
    <property type="taxonomic scope" value="Bacteria"/>
</dbReference>
<sequence length="208" mass="23478">METQVYSLKGEPIKTIELNDRVFACEVSHGSIYHAIRNELANMRVGTASTKTRAEVSGSGRKPWRQKGTGRARAGERRSPLWVGGGVVFGPKPREYGYKLPRKVKRLAYRSVLSLKLRENAFRVVEDFVVESGKTKDMVKALQALNPEGRRVLLVIGEESALTKRAGRNIPWLLVHTYDKLRVHDVFYADQVLVQESAAVKLNTFLDR</sequence>
<dbReference type="GO" id="GO:0005840">
    <property type="term" value="C:ribosome"/>
    <property type="evidence" value="ECO:0007669"/>
    <property type="project" value="UniProtKB-KW"/>
</dbReference>
<dbReference type="PANTHER" id="PTHR10746">
    <property type="entry name" value="50S RIBOSOMAL PROTEIN L4"/>
    <property type="match status" value="1"/>
</dbReference>
<protein>
    <recommendedName>
        <fullName evidence="4 5">Large ribosomal subunit protein uL4</fullName>
    </recommendedName>
</protein>
<dbReference type="GO" id="GO:0006412">
    <property type="term" value="P:translation"/>
    <property type="evidence" value="ECO:0007669"/>
    <property type="project" value="UniProtKB-UniRule"/>
</dbReference>
<dbReference type="AlphaFoldDB" id="E0RQ82"/>
<reference evidence="7 8" key="2">
    <citation type="journal article" date="2010" name="J. Bacteriol.">
        <title>Genome sequence of the polysaccharide-degrading, thermophilic anaerobe Spirochaeta thermophila DSM 6192.</title>
        <authorList>
            <person name="Angelov A."/>
            <person name="Liebl S."/>
            <person name="Ballschmiter M."/>
            <person name="Bomeke M."/>
            <person name="Lehmann R."/>
            <person name="Liesegang H."/>
            <person name="Daniel R."/>
            <person name="Liebl W."/>
        </authorList>
    </citation>
    <scope>NUCLEOTIDE SEQUENCE [LARGE SCALE GENOMIC DNA]</scope>
    <source>
        <strain evidence="8">ATCC 49972 / DSM 6192 / RI 19.B1</strain>
    </source>
</reference>
<feature type="region of interest" description="Disordered" evidence="6">
    <location>
        <begin position="51"/>
        <end position="76"/>
    </location>
</feature>
<dbReference type="GO" id="GO:1990904">
    <property type="term" value="C:ribonucleoprotein complex"/>
    <property type="evidence" value="ECO:0007669"/>
    <property type="project" value="UniProtKB-KW"/>
</dbReference>
<evidence type="ECO:0000256" key="1">
    <source>
        <dbReference type="ARBA" id="ARBA00010528"/>
    </source>
</evidence>
<dbReference type="InterPro" id="IPR002136">
    <property type="entry name" value="Ribosomal_uL4"/>
</dbReference>
<accession>E0RQ82</accession>
<dbReference type="InterPro" id="IPR023574">
    <property type="entry name" value="Ribosomal_uL4_dom_sf"/>
</dbReference>
<dbReference type="KEGG" id="sta:STHERM_c04970"/>
<comment type="function">
    <text evidence="5">Forms part of the polypeptide exit tunnel.</text>
</comment>
<evidence type="ECO:0000256" key="4">
    <source>
        <dbReference type="ARBA" id="ARBA00035244"/>
    </source>
</evidence>
<dbReference type="Proteomes" id="UP000001296">
    <property type="component" value="Chromosome"/>
</dbReference>
<dbReference type="HAMAP" id="MF_01328_B">
    <property type="entry name" value="Ribosomal_uL4_B"/>
    <property type="match status" value="1"/>
</dbReference>
<dbReference type="GO" id="GO:0019843">
    <property type="term" value="F:rRNA binding"/>
    <property type="evidence" value="ECO:0007669"/>
    <property type="project" value="UniProtKB-UniRule"/>
</dbReference>
<evidence type="ECO:0000256" key="2">
    <source>
        <dbReference type="ARBA" id="ARBA00022980"/>
    </source>
</evidence>
<keyword evidence="2 5" id="KW-0689">Ribosomal protein</keyword>
<evidence type="ECO:0000256" key="5">
    <source>
        <dbReference type="HAMAP-Rule" id="MF_01328"/>
    </source>
</evidence>
<comment type="function">
    <text evidence="5">One of the primary rRNA binding proteins, this protein initially binds near the 5'-end of the 23S rRNA. It is important during the early stages of 50S assembly. It makes multiple contacts with different domains of the 23S rRNA in the assembled 50S subunit and ribosome.</text>
</comment>
<comment type="similarity">
    <text evidence="1 5">Belongs to the universal ribosomal protein uL4 family.</text>
</comment>
<dbReference type="HOGENOM" id="CLU_041575_5_2_12"/>
<organism evidence="7 8">
    <name type="scientific">Winmispira thermophila (strain ATCC 49972 / DSM 6192 / RI 19.B1)</name>
    <name type="common">Spirochaeta thermophila</name>
    <dbReference type="NCBI Taxonomy" id="665571"/>
    <lineage>
        <taxon>Bacteria</taxon>
        <taxon>Pseudomonadati</taxon>
        <taxon>Spirochaetota</taxon>
        <taxon>Spirochaetia</taxon>
        <taxon>Winmispirales</taxon>
        <taxon>Winmispiraceae</taxon>
        <taxon>Winmispira</taxon>
    </lineage>
</organism>
<name>E0RQ82_WINT6</name>
<reference key="1">
    <citation type="submission" date="2009-08" db="EMBL/GenBank/DDBJ databases">
        <title>The genome sequence of Spirochaeta thermophila DSM6192.</title>
        <authorList>
            <person name="Angelov A."/>
            <person name="Mientus M."/>
            <person name="Wittenberg S."/>
            <person name="Lehmann R."/>
            <person name="Liesegang H."/>
            <person name="Daniel R."/>
            <person name="Liebl W."/>
        </authorList>
    </citation>
    <scope>NUCLEOTIDE SEQUENCE</scope>
    <source>
        <strain>DSM 6192</strain>
    </source>
</reference>
<evidence type="ECO:0000256" key="6">
    <source>
        <dbReference type="SAM" id="MobiDB-lite"/>
    </source>
</evidence>
<dbReference type="NCBIfam" id="TIGR03953">
    <property type="entry name" value="rplD_bact"/>
    <property type="match status" value="1"/>
</dbReference>
<dbReference type="InterPro" id="IPR013005">
    <property type="entry name" value="Ribosomal_uL4-like"/>
</dbReference>
<proteinExistence type="inferred from homology"/>